<organism evidence="1 2">
    <name type="scientific">Muribaculum intestinale</name>
    <dbReference type="NCBI Taxonomy" id="1796646"/>
    <lineage>
        <taxon>Bacteria</taxon>
        <taxon>Pseudomonadati</taxon>
        <taxon>Bacteroidota</taxon>
        <taxon>Bacteroidia</taxon>
        <taxon>Bacteroidales</taxon>
        <taxon>Muribaculaceae</taxon>
        <taxon>Muribaculum</taxon>
    </lineage>
</organism>
<dbReference type="AlphaFoldDB" id="A0A4S2FQ88"/>
<accession>A0A4S2FQ88</accession>
<proteinExistence type="predicted"/>
<name>A0A4S2FQ88_9BACT</name>
<sequence length="137" mass="15941">MPVNKNALLRYKIIDRCLRNKYRRWTLDDLVEACSDALYEMEGITRGVSVRTVQADIQMMRSDKLGYNAPIEVYDNKYYRYEDSDYSITDSPIADDTYELVVKAVRMIRHKGESSVEDLGDILEKVGERLNALLIHQ</sequence>
<evidence type="ECO:0000313" key="1">
    <source>
        <dbReference type="EMBL" id="TGY71286.1"/>
    </source>
</evidence>
<comment type="caution">
    <text evidence="1">The sequence shown here is derived from an EMBL/GenBank/DDBJ whole genome shotgun (WGS) entry which is preliminary data.</text>
</comment>
<protein>
    <recommendedName>
        <fullName evidence="3">WYL domain-containing protein</fullName>
    </recommendedName>
</protein>
<gene>
    <name evidence="1" type="ORF">E5333_11635</name>
</gene>
<dbReference type="Proteomes" id="UP000306630">
    <property type="component" value="Unassembled WGS sequence"/>
</dbReference>
<evidence type="ECO:0008006" key="3">
    <source>
        <dbReference type="Google" id="ProtNLM"/>
    </source>
</evidence>
<evidence type="ECO:0000313" key="2">
    <source>
        <dbReference type="Proteomes" id="UP000306630"/>
    </source>
</evidence>
<dbReference type="EMBL" id="SRYD01000051">
    <property type="protein sequence ID" value="TGY71286.1"/>
    <property type="molecule type" value="Genomic_DNA"/>
</dbReference>
<reference evidence="1 2" key="1">
    <citation type="submission" date="2019-04" db="EMBL/GenBank/DDBJ databases">
        <title>Microbes associate with the intestines of laboratory mice.</title>
        <authorList>
            <person name="Navarre W."/>
            <person name="Wong E."/>
            <person name="Huang K."/>
            <person name="Tropini C."/>
            <person name="Ng K."/>
            <person name="Yu B."/>
        </authorList>
    </citation>
    <scope>NUCLEOTIDE SEQUENCE [LARGE SCALE GENOMIC DNA]</scope>
    <source>
        <strain evidence="1 2">NM06_A21</strain>
    </source>
</reference>